<gene>
    <name evidence="3" type="ORF">ACFOX0_04570</name>
</gene>
<sequence length="211" mass="22415">MTNLSGPPAGPETAVQAGPDPASPAGADTAPQAGPDSPATAAGWPAGGPADWPAGMPPYVPVQESRLTRFATRLYARLPRWAAPLAALGVMGAAVGFTLLTDPTTSAPDDPPTCLLKLTTGLDCPGCGGTRAMWYILHGDLADAARHHIIWVFVLPFLLYLYLTWAVRQAFGWRLPQLKVTPLMLGVVLAVWFSFSVLRNLPWAPFTALYV</sequence>
<accession>A0ABV8KGJ1</accession>
<feature type="transmembrane region" description="Helical" evidence="2">
    <location>
        <begin position="149"/>
        <end position="168"/>
    </location>
</feature>
<dbReference type="Pfam" id="PF10825">
    <property type="entry name" value="DUF2752"/>
    <property type="match status" value="1"/>
</dbReference>
<evidence type="ECO:0000256" key="2">
    <source>
        <dbReference type="SAM" id="Phobius"/>
    </source>
</evidence>
<proteinExistence type="predicted"/>
<reference evidence="4" key="1">
    <citation type="journal article" date="2019" name="Int. J. Syst. Evol. Microbiol.">
        <title>The Global Catalogue of Microorganisms (GCM) 10K type strain sequencing project: providing services to taxonomists for standard genome sequencing and annotation.</title>
        <authorList>
            <consortium name="The Broad Institute Genomics Platform"/>
            <consortium name="The Broad Institute Genome Sequencing Center for Infectious Disease"/>
            <person name="Wu L."/>
            <person name="Ma J."/>
        </authorList>
    </citation>
    <scope>NUCLEOTIDE SEQUENCE [LARGE SCALE GENOMIC DNA]</scope>
    <source>
        <strain evidence="4">2902at01</strain>
    </source>
</reference>
<evidence type="ECO:0000313" key="3">
    <source>
        <dbReference type="EMBL" id="MFC4105216.1"/>
    </source>
</evidence>
<comment type="caution">
    <text evidence="3">The sequence shown here is derived from an EMBL/GenBank/DDBJ whole genome shotgun (WGS) entry which is preliminary data.</text>
</comment>
<dbReference type="RefSeq" id="WP_377542219.1">
    <property type="nucleotide sequence ID" value="NZ_JBHSBN010000002.1"/>
</dbReference>
<feature type="transmembrane region" description="Helical" evidence="2">
    <location>
        <begin position="180"/>
        <end position="198"/>
    </location>
</feature>
<name>A0ABV8KGJ1_9ACTN</name>
<evidence type="ECO:0000313" key="4">
    <source>
        <dbReference type="Proteomes" id="UP001595868"/>
    </source>
</evidence>
<dbReference type="EMBL" id="JBHSBN010000002">
    <property type="protein sequence ID" value="MFC4105216.1"/>
    <property type="molecule type" value="Genomic_DNA"/>
</dbReference>
<keyword evidence="2" id="KW-0812">Transmembrane</keyword>
<dbReference type="Proteomes" id="UP001595868">
    <property type="component" value="Unassembled WGS sequence"/>
</dbReference>
<feature type="region of interest" description="Disordered" evidence="1">
    <location>
        <begin position="1"/>
        <end position="50"/>
    </location>
</feature>
<organism evidence="3 4">
    <name type="scientific">Micromonospora zhanjiangensis</name>
    <dbReference type="NCBI Taxonomy" id="1522057"/>
    <lineage>
        <taxon>Bacteria</taxon>
        <taxon>Bacillati</taxon>
        <taxon>Actinomycetota</taxon>
        <taxon>Actinomycetes</taxon>
        <taxon>Micromonosporales</taxon>
        <taxon>Micromonosporaceae</taxon>
        <taxon>Micromonospora</taxon>
    </lineage>
</organism>
<keyword evidence="2" id="KW-0472">Membrane</keyword>
<dbReference type="InterPro" id="IPR021215">
    <property type="entry name" value="DUF2752"/>
</dbReference>
<keyword evidence="2" id="KW-1133">Transmembrane helix</keyword>
<keyword evidence="4" id="KW-1185">Reference proteome</keyword>
<evidence type="ECO:0000256" key="1">
    <source>
        <dbReference type="SAM" id="MobiDB-lite"/>
    </source>
</evidence>
<feature type="compositionally biased region" description="Low complexity" evidence="1">
    <location>
        <begin position="17"/>
        <end position="31"/>
    </location>
</feature>
<feature type="compositionally biased region" description="Low complexity" evidence="1">
    <location>
        <begin position="38"/>
        <end position="50"/>
    </location>
</feature>
<feature type="transmembrane region" description="Helical" evidence="2">
    <location>
        <begin position="81"/>
        <end position="100"/>
    </location>
</feature>
<protein>
    <submittedName>
        <fullName evidence="3">DUF2752 domain-containing protein</fullName>
    </submittedName>
</protein>